<gene>
    <name evidence="3" type="ORF">SAMN02745223_01662</name>
</gene>
<dbReference type="RefSeq" id="WP_082093796.1">
    <property type="nucleotide sequence ID" value="NZ_FQVC01000004.1"/>
</dbReference>
<feature type="domain" description="Amidohydrolase-related" evidence="2">
    <location>
        <begin position="312"/>
        <end position="537"/>
    </location>
</feature>
<dbReference type="SUPFAM" id="SSF51556">
    <property type="entry name" value="Metallo-dependent hydrolases"/>
    <property type="match status" value="1"/>
</dbReference>
<dbReference type="GO" id="GO:0016787">
    <property type="term" value="F:hydrolase activity"/>
    <property type="evidence" value="ECO:0007669"/>
    <property type="project" value="UniProtKB-KW"/>
</dbReference>
<dbReference type="GO" id="GO:0019748">
    <property type="term" value="P:secondary metabolic process"/>
    <property type="evidence" value="ECO:0007669"/>
    <property type="project" value="TreeGrafter"/>
</dbReference>
<dbReference type="Pfam" id="PF04909">
    <property type="entry name" value="Amidohydro_2"/>
    <property type="match status" value="1"/>
</dbReference>
<dbReference type="InterPro" id="IPR032466">
    <property type="entry name" value="Metal_Hydrolase"/>
</dbReference>
<evidence type="ECO:0000313" key="4">
    <source>
        <dbReference type="Proteomes" id="UP000184533"/>
    </source>
</evidence>
<evidence type="ECO:0000256" key="1">
    <source>
        <dbReference type="ARBA" id="ARBA00023239"/>
    </source>
</evidence>
<reference evidence="3 4" key="1">
    <citation type="submission" date="2016-11" db="EMBL/GenBank/DDBJ databases">
        <authorList>
            <person name="Jaros S."/>
            <person name="Januszkiewicz K."/>
            <person name="Wedrychowicz H."/>
        </authorList>
    </citation>
    <scope>NUCLEOTIDE SEQUENCE [LARGE SCALE GENOMIC DNA]</scope>
    <source>
        <strain evidence="3 4">DSM 17137</strain>
    </source>
</reference>
<keyword evidence="3" id="KW-0378">Hydrolase</keyword>
<dbReference type="Gene3D" id="3.20.20.140">
    <property type="entry name" value="Metal-dependent hydrolases"/>
    <property type="match status" value="1"/>
</dbReference>
<proteinExistence type="predicted"/>
<dbReference type="InterPro" id="IPR032465">
    <property type="entry name" value="ACMSD"/>
</dbReference>
<organism evidence="3 4">
    <name type="scientific">Devosia limi DSM 17137</name>
    <dbReference type="NCBI Taxonomy" id="1121477"/>
    <lineage>
        <taxon>Bacteria</taxon>
        <taxon>Pseudomonadati</taxon>
        <taxon>Pseudomonadota</taxon>
        <taxon>Alphaproteobacteria</taxon>
        <taxon>Hyphomicrobiales</taxon>
        <taxon>Devosiaceae</taxon>
        <taxon>Devosia</taxon>
    </lineage>
</organism>
<dbReference type="OrthoDB" id="1407586at2"/>
<name>A0A1M4YFN1_9HYPH</name>
<dbReference type="InterPro" id="IPR006680">
    <property type="entry name" value="Amidohydro-rel"/>
</dbReference>
<accession>A0A1M4YFN1</accession>
<keyword evidence="1" id="KW-0456">Lyase</keyword>
<sequence>MKRRDALGLMSATAAVSLLPVPVLGQHVRVIGIDAHTHIFNITDIPWASFLWRVRGRFFEETRHFAVHPERQQDLANGMLAVLTSIFERMQPPVAESELNLDGQPLAERFQRERTDSRFREALAATLELLYRDAGEFQARYFPPFSGGLGETVGQALGDIEIDRAAATDAIKAAINREIDNAMAAQEDMPAQEDAPWYEWASGLWASDGPVGRALEFGRRMSGERADNLEMLFGQYTDGQTPALVAAALVDFSGWLNEQPRSPIADQVRLMDSLQASTPAGQVMQMIVPFNPWRQLAVERNQWSAPDPLSLVREAVTDRGAIGVKLYPPMGFLPMGNARAGLEYPERAGHQFGDDFPALLDESLMRLYELCVELDVPILTHTSHGNAAGADFGRRAHPVGWLPVLAGFPTLRVSMAHFGAFTSETAPADTWEAAIAAIARIDQQQVFVDLSYLTRIMPLHADGANRGIAIAGLRAILQHDDSFADRIVFGSDWHMLSQEPENERYPTLIEGYLRDVGLDAGRIGQVFARNALRLFGLVPGSQAYDRLQRYYGDRGLAHFNTIEALNRL</sequence>
<dbReference type="EMBL" id="FQVC01000004">
    <property type="protein sequence ID" value="SHF04519.1"/>
    <property type="molecule type" value="Genomic_DNA"/>
</dbReference>
<dbReference type="PANTHER" id="PTHR21240">
    <property type="entry name" value="2-AMINO-3-CARBOXYLMUCONATE-6-SEMIALDEHYDE DECARBOXYLASE"/>
    <property type="match status" value="1"/>
</dbReference>
<dbReference type="Proteomes" id="UP000184533">
    <property type="component" value="Unassembled WGS sequence"/>
</dbReference>
<dbReference type="PANTHER" id="PTHR21240:SF28">
    <property type="entry name" value="ISO-OROTATE DECARBOXYLASE (EUROFUNG)"/>
    <property type="match status" value="1"/>
</dbReference>
<evidence type="ECO:0000313" key="3">
    <source>
        <dbReference type="EMBL" id="SHF04519.1"/>
    </source>
</evidence>
<protein>
    <submittedName>
        <fullName evidence="3">Amidohydrolase</fullName>
    </submittedName>
</protein>
<dbReference type="GO" id="GO:0016831">
    <property type="term" value="F:carboxy-lyase activity"/>
    <property type="evidence" value="ECO:0007669"/>
    <property type="project" value="InterPro"/>
</dbReference>
<dbReference type="GO" id="GO:0005737">
    <property type="term" value="C:cytoplasm"/>
    <property type="evidence" value="ECO:0007669"/>
    <property type="project" value="TreeGrafter"/>
</dbReference>
<dbReference type="AlphaFoldDB" id="A0A1M4YFN1"/>
<evidence type="ECO:0000259" key="2">
    <source>
        <dbReference type="Pfam" id="PF04909"/>
    </source>
</evidence>